<sequence length="139" mass="15671">MDYTEKGLEIFFSDMTTRNPEATNIIHKNLCKTRKMFTKLQIDECEIAAAAGIMLWNEASLLIPDWIEGEKAKQQIFQELHGYLINKYGVGKIGLRIGNLMCALHDCSNGAQAIAEHRTMEKLFNPGIVDLLMDELPNG</sequence>
<accession>A0AC34FLZ2</accession>
<proteinExistence type="predicted"/>
<reference evidence="2" key="1">
    <citation type="submission" date="2022-11" db="UniProtKB">
        <authorList>
            <consortium name="WormBaseParasite"/>
        </authorList>
    </citation>
    <scope>IDENTIFICATION</scope>
</reference>
<organism evidence="1 2">
    <name type="scientific">Panagrolaimus sp. ES5</name>
    <dbReference type="NCBI Taxonomy" id="591445"/>
    <lineage>
        <taxon>Eukaryota</taxon>
        <taxon>Metazoa</taxon>
        <taxon>Ecdysozoa</taxon>
        <taxon>Nematoda</taxon>
        <taxon>Chromadorea</taxon>
        <taxon>Rhabditida</taxon>
        <taxon>Tylenchina</taxon>
        <taxon>Panagrolaimomorpha</taxon>
        <taxon>Panagrolaimoidea</taxon>
        <taxon>Panagrolaimidae</taxon>
        <taxon>Panagrolaimus</taxon>
    </lineage>
</organism>
<dbReference type="Proteomes" id="UP000887579">
    <property type="component" value="Unplaced"/>
</dbReference>
<evidence type="ECO:0000313" key="1">
    <source>
        <dbReference type="Proteomes" id="UP000887579"/>
    </source>
</evidence>
<protein>
    <submittedName>
        <fullName evidence="2">NR LBD domain-containing protein</fullName>
    </submittedName>
</protein>
<dbReference type="WBParaSite" id="ES5_v2.g18411.t1">
    <property type="protein sequence ID" value="ES5_v2.g18411.t1"/>
    <property type="gene ID" value="ES5_v2.g18411"/>
</dbReference>
<evidence type="ECO:0000313" key="2">
    <source>
        <dbReference type="WBParaSite" id="ES5_v2.g18411.t1"/>
    </source>
</evidence>
<name>A0AC34FLZ2_9BILA</name>